<dbReference type="EMBL" id="CP010725">
    <property type="protein sequence ID" value="AUQ98091.1"/>
    <property type="molecule type" value="Genomic_DNA"/>
</dbReference>
<name>A0A2I7K660_9RHOB</name>
<dbReference type="Proteomes" id="UP000236447">
    <property type="component" value="Chromosome"/>
</dbReference>
<accession>A0A2I7K660</accession>
<evidence type="ECO:0000313" key="1">
    <source>
        <dbReference type="EMBL" id="AUQ98091.1"/>
    </source>
</evidence>
<evidence type="ECO:0000313" key="2">
    <source>
        <dbReference type="Proteomes" id="UP000236447"/>
    </source>
</evidence>
<reference evidence="1 2" key="2">
    <citation type="journal article" date="2017" name="Genome Biol. Evol.">
        <title>Trajectories and Drivers of Genome Evolution in Surface-Associated Marine Phaeobacter.</title>
        <authorList>
            <person name="Freese H.M."/>
            <person name="Sikorski J."/>
            <person name="Bunk B."/>
            <person name="Scheuner C."/>
            <person name="Meier-Kolthoff J.P."/>
            <person name="Sproer C."/>
            <person name="Gram L."/>
            <person name="Overmann J."/>
        </authorList>
    </citation>
    <scope>NUCLEOTIDE SEQUENCE [LARGE SCALE GENOMIC DNA]</scope>
    <source>
        <strain evidence="1 2">P88</strain>
    </source>
</reference>
<reference evidence="1 2" key="1">
    <citation type="journal article" date="2017" name="Front. Microbiol.">
        <title>Phaeobacter piscinae sp. nov., a species of the Roseobacter group and potential aquaculture probiont.</title>
        <authorList>
            <person name="Sonnenschein E.C."/>
            <person name="Phippen C.B.W."/>
            <person name="Nielsen K.F."/>
            <person name="Mateiu R.V."/>
            <person name="Melchiorsen J."/>
            <person name="Gram L."/>
            <person name="Overmann J."/>
            <person name="Freese H.M."/>
        </authorList>
    </citation>
    <scope>NUCLEOTIDE SEQUENCE [LARGE SCALE GENOMIC DNA]</scope>
    <source>
        <strain evidence="1 2">P88</strain>
    </source>
</reference>
<dbReference type="AlphaFoldDB" id="A0A2I7K660"/>
<organism evidence="1 2">
    <name type="scientific">Phaeobacter inhibens</name>
    <dbReference type="NCBI Taxonomy" id="221822"/>
    <lineage>
        <taxon>Bacteria</taxon>
        <taxon>Pseudomonadati</taxon>
        <taxon>Pseudomonadota</taxon>
        <taxon>Alphaproteobacteria</taxon>
        <taxon>Rhodobacterales</taxon>
        <taxon>Roseobacteraceae</taxon>
        <taxon>Phaeobacter</taxon>
    </lineage>
</organism>
<protein>
    <submittedName>
        <fullName evidence="1">Uncharacterized protein</fullName>
    </submittedName>
</protein>
<dbReference type="RefSeq" id="WP_102883071.1">
    <property type="nucleotide sequence ID" value="NZ_CP010725.1"/>
</dbReference>
<proteinExistence type="predicted"/>
<gene>
    <name evidence="1" type="ORF">PhaeoP88_00695</name>
</gene>
<sequence length="251" mass="27012">MTEHVVIVASDGVARLQAEADRIAAIKARGAVPLACGDEIRLAPGRGPMIQFTPREIQQTSTGGFAAVKSGHEGKDAARVADVFDEMDRAARKAHRAVQHRLEREGKDPQPYVPPFTSGQISAGRDYAALVERVSASGVKCSSLEAVNSSGGGGDREEAIFRDFQRLRALQRRIGDGLAKEVRRIRPSQNGGRKRSAIYVRRLVDLVCLGDLSLEGVLASHGWAKDGRAIQALRASLCAALDRMQGYDLSG</sequence>